<dbReference type="InterPro" id="IPR000617">
    <property type="entry name" value="Napin/2SS/CON"/>
</dbReference>
<dbReference type="InterPro" id="IPR016140">
    <property type="entry name" value="Bifunc_inhib/LTP/seed_store"/>
</dbReference>
<dbReference type="AlphaFoldDB" id="A0A1V0JB78"/>
<dbReference type="PANTHER" id="PTHR35496:SF4">
    <property type="entry name" value="2S SULFUR-RICH SEED STORAGE PROTEIN 2-LIKE"/>
    <property type="match status" value="1"/>
</dbReference>
<sequence>MAKLALVALAFVAIVAFASAYRTTITTTIVDDNYLEEYTHDSLSNKKGISFQCRQEIPIQEVNHCQMHLTEGILFQDKLKMVVDNKQQQQHLQMCCRQLNNVDQQCQCNAIQVVFDEARMQGGGVIKMRQMLDKAQNLPKDCKLQVKDCPLVSPRA</sequence>
<organism evidence="6">
    <name type="scientific">Steirodiscus tagetes</name>
    <dbReference type="NCBI Taxonomy" id="462574"/>
    <lineage>
        <taxon>Eukaryota</taxon>
        <taxon>Viridiplantae</taxon>
        <taxon>Streptophyta</taxon>
        <taxon>Embryophyta</taxon>
        <taxon>Tracheophyta</taxon>
        <taxon>Spermatophyta</taxon>
        <taxon>Magnoliopsida</taxon>
        <taxon>eudicotyledons</taxon>
        <taxon>Gunneridae</taxon>
        <taxon>Pentapetalae</taxon>
        <taxon>asterids</taxon>
        <taxon>campanulids</taxon>
        <taxon>Asterales</taxon>
        <taxon>Asteraceae</taxon>
        <taxon>Asteroideae</taxon>
        <taxon>Senecioneae</taxon>
        <taxon>Senecioninae</taxon>
        <taxon>Steirodiscus</taxon>
    </lineage>
</organism>
<keyword evidence="2" id="KW-0758">Storage protein</keyword>
<evidence type="ECO:0000256" key="3">
    <source>
        <dbReference type="ARBA" id="ARBA00023129"/>
    </source>
</evidence>
<keyword evidence="4" id="KW-0732">Signal</keyword>
<dbReference type="Gene3D" id="1.10.110.10">
    <property type="entry name" value="Plant lipid-transfer and hydrophobic proteins"/>
    <property type="match status" value="1"/>
</dbReference>
<dbReference type="PANTHER" id="PTHR35496">
    <property type="entry name" value="2S SEED STORAGE PROTEIN 1-RELATED"/>
    <property type="match status" value="1"/>
</dbReference>
<comment type="similarity">
    <text evidence="1">Belongs to the 2S seed storage albumins family.</text>
</comment>
<evidence type="ECO:0000256" key="2">
    <source>
        <dbReference type="ARBA" id="ARBA00022761"/>
    </source>
</evidence>
<reference evidence="6" key="1">
    <citation type="journal article" date="2017" name="Mol. Biol. Evol.">
        <title>Stepwise evolution of a buried inhibitor peptide over 45 million years.</title>
        <authorList>
            <person name="Jayasena A.S."/>
            <person name="Fisher M.F."/>
            <person name="Panero J.L."/>
            <person name="Secco D."/>
            <person name="Bernath-Levin K."/>
            <person name="Berkowitz O."/>
            <person name="Taylor N.L."/>
            <person name="Schilling E.E."/>
            <person name="Whelan J."/>
            <person name="Mylne J.S."/>
        </authorList>
    </citation>
    <scope>NUCLEOTIDE SEQUENCE</scope>
    <source>
        <strain evidence="6">JM9231</strain>
    </source>
</reference>
<feature type="signal peptide" evidence="4">
    <location>
        <begin position="1"/>
        <end position="20"/>
    </location>
</feature>
<dbReference type="SUPFAM" id="SSF47699">
    <property type="entry name" value="Bifunctional inhibitor/lipid-transfer protein/seed storage 2S albumin"/>
    <property type="match status" value="1"/>
</dbReference>
<dbReference type="InterPro" id="IPR036312">
    <property type="entry name" value="Bifun_inhib/LTP/seed_sf"/>
</dbReference>
<evidence type="ECO:0000259" key="5">
    <source>
        <dbReference type="SMART" id="SM00499"/>
    </source>
</evidence>
<dbReference type="SMART" id="SM00499">
    <property type="entry name" value="AAI"/>
    <property type="match status" value="1"/>
</dbReference>
<evidence type="ECO:0000256" key="1">
    <source>
        <dbReference type="ARBA" id="ARBA00008262"/>
    </source>
</evidence>
<dbReference type="GO" id="GO:0045735">
    <property type="term" value="F:nutrient reservoir activity"/>
    <property type="evidence" value="ECO:0007669"/>
    <property type="project" value="UniProtKB-KW"/>
</dbReference>
<dbReference type="Pfam" id="PF00234">
    <property type="entry name" value="Tryp_alpha_amyl"/>
    <property type="match status" value="1"/>
</dbReference>
<feature type="chain" id="PRO_5013138196" evidence="4">
    <location>
        <begin position="21"/>
        <end position="156"/>
    </location>
</feature>
<evidence type="ECO:0000313" key="6">
    <source>
        <dbReference type="EMBL" id="ARD06082.1"/>
    </source>
</evidence>
<name>A0A1V0JB78_9ASTR</name>
<evidence type="ECO:0000256" key="4">
    <source>
        <dbReference type="SAM" id="SignalP"/>
    </source>
</evidence>
<proteinExistence type="inferred from homology"/>
<protein>
    <submittedName>
        <fullName evidence="6">PawS-like protein 1c</fullName>
    </submittedName>
</protein>
<dbReference type="EMBL" id="KY078356">
    <property type="protein sequence ID" value="ARD06082.1"/>
    <property type="molecule type" value="Genomic_DNA"/>
</dbReference>
<feature type="domain" description="Bifunctional inhibitor/plant lipid transfer protein/seed storage helical" evidence="5">
    <location>
        <begin position="65"/>
        <end position="149"/>
    </location>
</feature>
<keyword evidence="3" id="KW-0708">Seed storage protein</keyword>
<dbReference type="CDD" id="cd00261">
    <property type="entry name" value="AAI_SS"/>
    <property type="match status" value="1"/>
</dbReference>
<accession>A0A1V0JB78</accession>